<accession>A0A8J2JPF7</accession>
<comment type="caution">
    <text evidence="1">The sequence shown here is derived from an EMBL/GenBank/DDBJ whole genome shotgun (WGS) entry which is preliminary data.</text>
</comment>
<sequence length="45" mass="5168">MDNFHISHDGEKHFAVSHETEKPIIADYVTFNSTLTYNGESVQTR</sequence>
<dbReference type="AlphaFoldDB" id="A0A8J2JPF7"/>
<evidence type="ECO:0000313" key="1">
    <source>
        <dbReference type="EMBL" id="CAG7718529.1"/>
    </source>
</evidence>
<organism evidence="1 2">
    <name type="scientific">Allacma fusca</name>
    <dbReference type="NCBI Taxonomy" id="39272"/>
    <lineage>
        <taxon>Eukaryota</taxon>
        <taxon>Metazoa</taxon>
        <taxon>Ecdysozoa</taxon>
        <taxon>Arthropoda</taxon>
        <taxon>Hexapoda</taxon>
        <taxon>Collembola</taxon>
        <taxon>Symphypleona</taxon>
        <taxon>Sminthuridae</taxon>
        <taxon>Allacma</taxon>
    </lineage>
</organism>
<feature type="non-terminal residue" evidence="1">
    <location>
        <position position="1"/>
    </location>
</feature>
<protein>
    <submittedName>
        <fullName evidence="1">Uncharacterized protein</fullName>
    </submittedName>
</protein>
<proteinExistence type="predicted"/>
<evidence type="ECO:0000313" key="2">
    <source>
        <dbReference type="Proteomes" id="UP000708208"/>
    </source>
</evidence>
<reference evidence="1" key="1">
    <citation type="submission" date="2021-06" db="EMBL/GenBank/DDBJ databases">
        <authorList>
            <person name="Hodson N. C."/>
            <person name="Mongue J. A."/>
            <person name="Jaron S. K."/>
        </authorList>
    </citation>
    <scope>NUCLEOTIDE SEQUENCE</scope>
</reference>
<keyword evidence="2" id="KW-1185">Reference proteome</keyword>
<dbReference type="EMBL" id="CAJVCH010054042">
    <property type="protein sequence ID" value="CAG7718529.1"/>
    <property type="molecule type" value="Genomic_DNA"/>
</dbReference>
<gene>
    <name evidence="1" type="ORF">AFUS01_LOCUS7914</name>
</gene>
<dbReference type="Proteomes" id="UP000708208">
    <property type="component" value="Unassembled WGS sequence"/>
</dbReference>
<name>A0A8J2JPF7_9HEXA</name>